<name>A0A218V340_9PASE</name>
<evidence type="ECO:0000313" key="10">
    <source>
        <dbReference type="EMBL" id="OWK60444.1"/>
    </source>
</evidence>
<feature type="signal peptide" evidence="9">
    <location>
        <begin position="1"/>
        <end position="24"/>
    </location>
</feature>
<dbReference type="STRING" id="299123.ENSLSDP00000008869"/>
<comment type="caution">
    <text evidence="10">The sequence shown here is derived from an EMBL/GenBank/DDBJ whole genome shotgun (WGS) entry which is preliminary data.</text>
</comment>
<dbReference type="FunFam" id="3.20.20.80:FF:000013">
    <property type="entry name" value="lactase-phlorizin hydrolase"/>
    <property type="match status" value="3"/>
</dbReference>
<feature type="transmembrane region" description="Helical" evidence="8">
    <location>
        <begin position="1988"/>
        <end position="2011"/>
    </location>
</feature>
<dbReference type="Proteomes" id="UP000197619">
    <property type="component" value="Unassembled WGS sequence"/>
</dbReference>
<organism evidence="10 11">
    <name type="scientific">Lonchura striata</name>
    <name type="common">white-rumped munia</name>
    <dbReference type="NCBI Taxonomy" id="40157"/>
    <lineage>
        <taxon>Eukaryota</taxon>
        <taxon>Metazoa</taxon>
        <taxon>Chordata</taxon>
        <taxon>Craniata</taxon>
        <taxon>Vertebrata</taxon>
        <taxon>Euteleostomi</taxon>
        <taxon>Archelosauria</taxon>
        <taxon>Archosauria</taxon>
        <taxon>Dinosauria</taxon>
        <taxon>Saurischia</taxon>
        <taxon>Theropoda</taxon>
        <taxon>Coelurosauria</taxon>
        <taxon>Aves</taxon>
        <taxon>Neognathae</taxon>
        <taxon>Neoaves</taxon>
        <taxon>Telluraves</taxon>
        <taxon>Australaves</taxon>
        <taxon>Passeriformes</taxon>
        <taxon>Passeroidea</taxon>
        <taxon>Estrildidae</taxon>
        <taxon>Estrildinae</taxon>
        <taxon>Lonchura</taxon>
    </lineage>
</organism>
<dbReference type="PRINTS" id="PR00131">
    <property type="entry name" value="GLHYDRLASE1"/>
</dbReference>
<accession>A0A218V340</accession>
<evidence type="ECO:0000256" key="4">
    <source>
        <dbReference type="ARBA" id="ARBA00023180"/>
    </source>
</evidence>
<gene>
    <name evidence="10" type="primary">LCT</name>
    <name evidence="10" type="ORF">RLOC_00006178</name>
</gene>
<sequence length="2030" mass="229810">MDLVCKTVIFLLVSLSLCIDGRFAWNFPAIAGPLPSELAERLGLQDQILTRDQQGPAVAEAQGSLCQPELLASELPRYLGQLRELGVTHYKLFLPWARLLPQGRAMEADGAQVSCYRQLLEALAAAELRALLVLHRGRVPGAVAAQAGGRRARPFSELFVEYADFSFRAFGDLVDVWLSFSDLPEVLQSLPYTEPQERVQAVAAAHEGFYTALHEEISAAGGKLSIDSVSSELFAVSFQNSVDFVSLDVQYHCGHETDFYKKMNESQSVWKDKDILVFNLKALDCASMEEHPFIPVAAVVTTINKEAHMIGCDINEFLDYVPHVLRYYKNVVTPCNTIIRYNNKTASSRNLCAGRDKTVYFMALVSTLEILTSIYCISSETNTLQENPDAVLAPQSSYQTVWEMFAEQSESERDSFLQDVFPSGFLWGTSTGAFNIEGAWAEDGKGESIWDQFGHEGHVHLNQTADVACDSYYKTSYDIYLLRGLHPQLYKFSVSWSRILPAGTKKTINSKAVDYYNHLIDNLLDSDIEPMVTLFHWDLPQALQALGGWQNESIIDAFVSYADFCFSTFGDRVKLWVTFHEPWVISYAGYGTGEHPPGITEPGAASYKVAHTILKAHAKVWHLYNDKYRSQQLGKVGLVLNSDWAEPKTPSSSEDVRAAERYLQFMLGWFAHPVFVNGDYPDILKAQIQEVNQQCSTKVAQLPVFTEEEKSLVKGTADFFGLSHYTSRLVSARTNEMCTPGYESIGNFSLHVDPSWPQAASSWIHVVPWGLRRLLKFVSQEYTGSKIPIYIAGNGVPTGDTGDLLNDTLRVDYFRRYIDEALKAVKLDAVDVRSYIARSLLDGFEGPEGYSLKFGLHHVNFEDSNRQRTPKASAYFYSSLIEKNGFPSQALSRSAPVVFDRPVPSKLPSLPASEVPSKAKVVWQKFSSQTAFERDMYFYGTFPEDFTWGVSSSAYQIEGGWDADGKGPSIWDNFTHVPGNVNDNSTGDTACDSYNRVEEDIYMLRALGVKNYRFSLSWPRIFPTGRNNSINSHGVAYYNHLIDGLIANNITPIVTLYHWDLPQALQDIGGWESNELIDLFNSFADFCFQTFGDRVKFWITINEPNIIAWMGYGKGLFPPNVKEPGSAPYRVAHILLKAHARVYHTYDDKYRASQGGVIALCPFISWAEPKTLSDPRDIEAADSYLQFLVGWFTHPIFKNGDYPEVMKWKVGNRSELQNLPSSRLPVFTAEEREYIRGTADVFCFNTYSTKIVKYSTTPLTPFSYEYDQEVSLTVDSSWPSSALPDHRPVAWGLRRLLNWIKEEYGNPPIYIIENGVGKKAKSDVDDNARIFYYKTYIDEALKGTRICFCNLVVCVSSLDFGLLNSSEEYFLKCVVIPLMLLCFFFSDLSAYKVDGVNLKGYNAWSLMDNFEWVDGYDPRFGLHQIDFDNPNRPRTPKRSAVYYAEIIRNNGIPLPKEDEFLYGEFPENFLWSAASAAYQIEGGWRADGKGLSIWDKYSHTPLKIVNDATGDVACDSYHRLEEDVEMLKSLKVSHYRFSISWPRVLPDGTTRYINEKGLNYYERLIDALLAANIMPQVTLYHWDLPQPLQDLGGWENDTVIQRFKEYAEVLFQRLGDKVKFWITFNEPYTAAYLGYGVGTAAPGIWARPGHAPYVVGHNMIRAHAEVWHLYNETFRAKQGGLISITINSDWAEPRNPHSQEDIEAAKRFMEFFLGWFSHPIFKNGDYNEVMKRRIQERSLAQGLSKSRLPEFTESEKRRIKGTYDYFGLNHYTTVLAYNLNFPKDVMSFDSDSCLAHGSGPEQCPLHRAVGTVTDRTWPSSGSAWLKMTPFGFRKLLRWIKEEYNNPPIYVTENGVSERGAFEFNDTWRMYYYRTYINEALKAIVLDGVDLRGYTAWSLMDNLEWAMGYEEKFGLYYVNFSDPALPRRPKASAKYYTQIINCNGFPDPATGPHPCLEQEPEVTPTEPTPGAAGSVRFFGLDLTSQGAEVALYVLLAISAVGALGLALFAYTYRKSSKRSHKQSHMEQSSKL</sequence>
<evidence type="ECO:0000256" key="9">
    <source>
        <dbReference type="SAM" id="SignalP"/>
    </source>
</evidence>
<dbReference type="PANTHER" id="PTHR10353:SF38">
    <property type="entry name" value="LACTASE_PHLORIZIN HYDROLASE"/>
    <property type="match status" value="1"/>
</dbReference>
<evidence type="ECO:0000256" key="2">
    <source>
        <dbReference type="ARBA" id="ARBA00011738"/>
    </source>
</evidence>
<evidence type="ECO:0000256" key="6">
    <source>
        <dbReference type="PROSITE-ProRule" id="PRU10055"/>
    </source>
</evidence>
<keyword evidence="5 7" id="KW-0326">Glycosidase</keyword>
<evidence type="ECO:0000256" key="7">
    <source>
        <dbReference type="RuleBase" id="RU004468"/>
    </source>
</evidence>
<dbReference type="Pfam" id="PF00232">
    <property type="entry name" value="Glyco_hydro_1"/>
    <property type="match status" value="5"/>
</dbReference>
<dbReference type="InterPro" id="IPR033132">
    <property type="entry name" value="GH_1_N_CS"/>
</dbReference>
<keyword evidence="3 7" id="KW-0378">Hydrolase</keyword>
<evidence type="ECO:0000256" key="5">
    <source>
        <dbReference type="ARBA" id="ARBA00023295"/>
    </source>
</evidence>
<evidence type="ECO:0000256" key="1">
    <source>
        <dbReference type="ARBA" id="ARBA00010838"/>
    </source>
</evidence>
<proteinExistence type="inferred from homology"/>
<comment type="similarity">
    <text evidence="1">Belongs to the glycosyl hydrolase 1 family.</text>
</comment>
<dbReference type="GO" id="GO:0000016">
    <property type="term" value="F:lactase activity"/>
    <property type="evidence" value="ECO:0007669"/>
    <property type="project" value="TreeGrafter"/>
</dbReference>
<dbReference type="GO" id="GO:0005975">
    <property type="term" value="P:carbohydrate metabolic process"/>
    <property type="evidence" value="ECO:0007669"/>
    <property type="project" value="InterPro"/>
</dbReference>
<dbReference type="InterPro" id="IPR017853">
    <property type="entry name" value="GH"/>
</dbReference>
<evidence type="ECO:0000256" key="3">
    <source>
        <dbReference type="ARBA" id="ARBA00022801"/>
    </source>
</evidence>
<dbReference type="PANTHER" id="PTHR10353">
    <property type="entry name" value="GLYCOSYL HYDROLASE"/>
    <property type="match status" value="1"/>
</dbReference>
<protein>
    <submittedName>
        <fullName evidence="10">Lactase-phlorizin hydrolase</fullName>
    </submittedName>
</protein>
<dbReference type="EMBL" id="MUZQ01000060">
    <property type="protein sequence ID" value="OWK60444.1"/>
    <property type="molecule type" value="Genomic_DNA"/>
</dbReference>
<feature type="active site" description="Nucleophile" evidence="6">
    <location>
        <position position="1852"/>
    </location>
</feature>
<reference evidence="10 11" key="1">
    <citation type="submission" date="2017-05" db="EMBL/GenBank/DDBJ databases">
        <title>Genome of assembly of the Bengalese finch, Lonchura striata domestica.</title>
        <authorList>
            <person name="Colquitt B.M."/>
            <person name="Brainard M.S."/>
        </authorList>
    </citation>
    <scope>NUCLEOTIDE SEQUENCE [LARGE SCALE GENOMIC DNA]</scope>
    <source>
        <strain evidence="10">White83orange57</strain>
    </source>
</reference>
<keyword evidence="8" id="KW-0812">Transmembrane</keyword>
<keyword evidence="9" id="KW-0732">Signal</keyword>
<evidence type="ECO:0000313" key="11">
    <source>
        <dbReference type="Proteomes" id="UP000197619"/>
    </source>
</evidence>
<dbReference type="InterPro" id="IPR001360">
    <property type="entry name" value="Glyco_hydro_1"/>
</dbReference>
<evidence type="ECO:0000256" key="8">
    <source>
        <dbReference type="SAM" id="Phobius"/>
    </source>
</evidence>
<feature type="active site" description="Nucleophile" evidence="6">
    <location>
        <position position="1313"/>
    </location>
</feature>
<dbReference type="PROSITE" id="PS00572">
    <property type="entry name" value="GLYCOSYL_HYDROL_F1_1"/>
    <property type="match status" value="2"/>
</dbReference>
<keyword evidence="11" id="KW-1185">Reference proteome</keyword>
<dbReference type="PROSITE" id="PS00653">
    <property type="entry name" value="GLYCOSYL_HYDROL_F1_2"/>
    <property type="match status" value="3"/>
</dbReference>
<dbReference type="InterPro" id="IPR018120">
    <property type="entry name" value="Glyco_hydro_1_AS"/>
</dbReference>
<feature type="chain" id="PRO_5013121024" evidence="9">
    <location>
        <begin position="25"/>
        <end position="2030"/>
    </location>
</feature>
<comment type="subunit">
    <text evidence="2">Homodimer.</text>
</comment>
<dbReference type="SUPFAM" id="SSF51445">
    <property type="entry name" value="(Trans)glycosidases"/>
    <property type="match status" value="5"/>
</dbReference>
<keyword evidence="8" id="KW-0472">Membrane</keyword>
<keyword evidence="8" id="KW-1133">Transmembrane helix</keyword>
<dbReference type="Gene3D" id="3.20.20.80">
    <property type="entry name" value="Glycosidases"/>
    <property type="match status" value="4"/>
</dbReference>
<keyword evidence="4" id="KW-0325">Glycoprotein</keyword>